<evidence type="ECO:0000256" key="1">
    <source>
        <dbReference type="SAM" id="MobiDB-lite"/>
    </source>
</evidence>
<dbReference type="Proteomes" id="UP000016935">
    <property type="component" value="Unassembled WGS sequence"/>
</dbReference>
<reference evidence="2 3" key="2">
    <citation type="journal article" date="2013" name="PLoS Genet.">
        <title>Comparative genome structure, secondary metabolite, and effector coding capacity across Cochliobolus pathogens.</title>
        <authorList>
            <person name="Condon B.J."/>
            <person name="Leng Y."/>
            <person name="Wu D."/>
            <person name="Bushley K.E."/>
            <person name="Ohm R.A."/>
            <person name="Otillar R."/>
            <person name="Martin J."/>
            <person name="Schackwitz W."/>
            <person name="Grimwood J."/>
            <person name="MohdZainudin N."/>
            <person name="Xue C."/>
            <person name="Wang R."/>
            <person name="Manning V.A."/>
            <person name="Dhillon B."/>
            <person name="Tu Z.J."/>
            <person name="Steffenson B.J."/>
            <person name="Salamov A."/>
            <person name="Sun H."/>
            <person name="Lowry S."/>
            <person name="LaButti K."/>
            <person name="Han J."/>
            <person name="Copeland A."/>
            <person name="Lindquist E."/>
            <person name="Barry K."/>
            <person name="Schmutz J."/>
            <person name="Baker S.E."/>
            <person name="Ciuffetti L.M."/>
            <person name="Grigoriev I.V."/>
            <person name="Zhong S."/>
            <person name="Turgeon B.G."/>
        </authorList>
    </citation>
    <scope>NUCLEOTIDE SEQUENCE [LARGE SCALE GENOMIC DNA]</scope>
    <source>
        <strain evidence="3">28A</strain>
    </source>
</reference>
<evidence type="ECO:0000313" key="3">
    <source>
        <dbReference type="Proteomes" id="UP000016935"/>
    </source>
</evidence>
<dbReference type="AlphaFoldDB" id="R0JXB7"/>
<dbReference type="HOGENOM" id="CLU_037030_0_0_1"/>
<dbReference type="EMBL" id="KB908670">
    <property type="protein sequence ID" value="EOA85573.1"/>
    <property type="molecule type" value="Genomic_DNA"/>
</dbReference>
<feature type="compositionally biased region" description="Low complexity" evidence="1">
    <location>
        <begin position="217"/>
        <end position="232"/>
    </location>
</feature>
<name>R0JXB7_EXST2</name>
<keyword evidence="3" id="KW-1185">Reference proteome</keyword>
<feature type="region of interest" description="Disordered" evidence="1">
    <location>
        <begin position="171"/>
        <end position="232"/>
    </location>
</feature>
<feature type="compositionally biased region" description="Polar residues" evidence="1">
    <location>
        <begin position="176"/>
        <end position="189"/>
    </location>
</feature>
<protein>
    <submittedName>
        <fullName evidence="2">Uncharacterized protein</fullName>
    </submittedName>
</protein>
<dbReference type="STRING" id="671987.R0JXB7"/>
<sequence>MIQADTERLGFLPLAEWDEHNSYEEETPSHLRYSIEWKIAVDNGAIAKDTEQDVVLAPAVYWRMYLQAKVEKLVDKKLPRSSHVELDDISVVASVKDRSESDLTRRFDDMNIDWSVVERQFVQWSELFRAGKRLKVNLAFNYTDSVSSSSVAASRGTKRGSYATQRMLADRASQLDAEQQSSGQPSAWNQRRLERRTTTSGALTPSLPPITINNVMPSPASESPSSALVSSGAMYRRPSSGKCCLDIPGPRDIAVAAYGDWQQFKVVDQTLQLEYQKACDVTLRDGLDLEQVFEDQDADFFIQSGVKRGVARRFVRDIETWAELYKVEYTRDKED</sequence>
<dbReference type="GeneID" id="19403316"/>
<accession>R0JXB7</accession>
<dbReference type="eggNOG" id="ENOG502SIP1">
    <property type="taxonomic scope" value="Eukaryota"/>
</dbReference>
<proteinExistence type="predicted"/>
<evidence type="ECO:0000313" key="2">
    <source>
        <dbReference type="EMBL" id="EOA85573.1"/>
    </source>
</evidence>
<dbReference type="RefSeq" id="XP_008026763.1">
    <property type="nucleotide sequence ID" value="XM_008028572.1"/>
</dbReference>
<reference evidence="2 3" key="1">
    <citation type="journal article" date="2012" name="PLoS Pathog.">
        <title>Diverse lifestyles and strategies of plant pathogenesis encoded in the genomes of eighteen Dothideomycetes fungi.</title>
        <authorList>
            <person name="Ohm R.A."/>
            <person name="Feau N."/>
            <person name="Henrissat B."/>
            <person name="Schoch C.L."/>
            <person name="Horwitz B.A."/>
            <person name="Barry K.W."/>
            <person name="Condon B.J."/>
            <person name="Copeland A.C."/>
            <person name="Dhillon B."/>
            <person name="Glaser F."/>
            <person name="Hesse C.N."/>
            <person name="Kosti I."/>
            <person name="LaButti K."/>
            <person name="Lindquist E.A."/>
            <person name="Lucas S."/>
            <person name="Salamov A.A."/>
            <person name="Bradshaw R.E."/>
            <person name="Ciuffetti L."/>
            <person name="Hamelin R.C."/>
            <person name="Kema G.H.J."/>
            <person name="Lawrence C."/>
            <person name="Scott J.A."/>
            <person name="Spatafora J.W."/>
            <person name="Turgeon B.G."/>
            <person name="de Wit P.J.G.M."/>
            <person name="Zhong S."/>
            <person name="Goodwin S.B."/>
            <person name="Grigoriev I.V."/>
        </authorList>
    </citation>
    <scope>NUCLEOTIDE SEQUENCE [LARGE SCALE GENOMIC DNA]</scope>
    <source>
        <strain evidence="3">28A</strain>
    </source>
</reference>
<gene>
    <name evidence="2" type="ORF">SETTUDRAFT_29158</name>
</gene>
<organism evidence="2 3">
    <name type="scientific">Exserohilum turcicum (strain 28A)</name>
    <name type="common">Northern leaf blight fungus</name>
    <name type="synonym">Setosphaeria turcica</name>
    <dbReference type="NCBI Taxonomy" id="671987"/>
    <lineage>
        <taxon>Eukaryota</taxon>
        <taxon>Fungi</taxon>
        <taxon>Dikarya</taxon>
        <taxon>Ascomycota</taxon>
        <taxon>Pezizomycotina</taxon>
        <taxon>Dothideomycetes</taxon>
        <taxon>Pleosporomycetidae</taxon>
        <taxon>Pleosporales</taxon>
        <taxon>Pleosporineae</taxon>
        <taxon>Pleosporaceae</taxon>
        <taxon>Exserohilum</taxon>
    </lineage>
</organism>
<dbReference type="OrthoDB" id="4232626at2759"/>